<evidence type="ECO:0000259" key="18">
    <source>
        <dbReference type="PROSITE" id="PS50885"/>
    </source>
</evidence>
<name>A0A7K1SX23_9SPHI</name>
<dbReference type="Gene3D" id="6.10.340.10">
    <property type="match status" value="1"/>
</dbReference>
<dbReference type="AlphaFoldDB" id="A0A7K1SX23"/>
<dbReference type="InterPro" id="IPR004358">
    <property type="entry name" value="Sig_transdc_His_kin-like_C"/>
</dbReference>
<feature type="transmembrane region" description="Helical" evidence="15">
    <location>
        <begin position="7"/>
        <end position="29"/>
    </location>
</feature>
<evidence type="ECO:0000256" key="8">
    <source>
        <dbReference type="ARBA" id="ARBA00022692"/>
    </source>
</evidence>
<dbReference type="InterPro" id="IPR003661">
    <property type="entry name" value="HisK_dim/P_dom"/>
</dbReference>
<protein>
    <recommendedName>
        <fullName evidence="4">histidine kinase</fullName>
        <ecNumber evidence="4">2.7.13.3</ecNumber>
    </recommendedName>
</protein>
<dbReference type="CDD" id="cd00130">
    <property type="entry name" value="PAS"/>
    <property type="match status" value="1"/>
</dbReference>
<dbReference type="FunFam" id="3.30.565.10:FF:000023">
    <property type="entry name" value="PAS domain-containing sensor histidine kinase"/>
    <property type="match status" value="1"/>
</dbReference>
<dbReference type="Gene3D" id="3.30.565.10">
    <property type="entry name" value="Histidine kinase-like ATPase, C-terminal domain"/>
    <property type="match status" value="1"/>
</dbReference>
<dbReference type="SMART" id="SM00387">
    <property type="entry name" value="HATPase_c"/>
    <property type="match status" value="1"/>
</dbReference>
<dbReference type="SUPFAM" id="SSF47384">
    <property type="entry name" value="Homodimeric domain of signal transducing histidine kinase"/>
    <property type="match status" value="1"/>
</dbReference>
<keyword evidence="9" id="KW-0547">Nucleotide-binding</keyword>
<dbReference type="InterPro" id="IPR003660">
    <property type="entry name" value="HAMP_dom"/>
</dbReference>
<dbReference type="InterPro" id="IPR013767">
    <property type="entry name" value="PAS_fold"/>
</dbReference>
<evidence type="ECO:0000256" key="13">
    <source>
        <dbReference type="ARBA" id="ARBA00023012"/>
    </source>
</evidence>
<dbReference type="Gene3D" id="1.10.287.130">
    <property type="match status" value="1"/>
</dbReference>
<evidence type="ECO:0000256" key="3">
    <source>
        <dbReference type="ARBA" id="ARBA00004236"/>
    </source>
</evidence>
<evidence type="ECO:0000256" key="6">
    <source>
        <dbReference type="ARBA" id="ARBA00022553"/>
    </source>
</evidence>
<dbReference type="SUPFAM" id="SSF55874">
    <property type="entry name" value="ATPase domain of HSP90 chaperone/DNA topoisomerase II/histidine kinase"/>
    <property type="match status" value="1"/>
</dbReference>
<evidence type="ECO:0000256" key="15">
    <source>
        <dbReference type="SAM" id="Phobius"/>
    </source>
</evidence>
<evidence type="ECO:0000256" key="14">
    <source>
        <dbReference type="ARBA" id="ARBA00023136"/>
    </source>
</evidence>
<dbReference type="Pfam" id="PF02518">
    <property type="entry name" value="HATPase_c"/>
    <property type="match status" value="1"/>
</dbReference>
<dbReference type="GO" id="GO:0007234">
    <property type="term" value="P:osmosensory signaling via phosphorelay pathway"/>
    <property type="evidence" value="ECO:0007669"/>
    <property type="project" value="TreeGrafter"/>
</dbReference>
<dbReference type="Pfam" id="PF00989">
    <property type="entry name" value="PAS"/>
    <property type="match status" value="1"/>
</dbReference>
<dbReference type="RefSeq" id="WP_157566618.1">
    <property type="nucleotide sequence ID" value="NZ_WPIK01000008.1"/>
</dbReference>
<evidence type="ECO:0000313" key="20">
    <source>
        <dbReference type="Proteomes" id="UP000462014"/>
    </source>
</evidence>
<dbReference type="SMART" id="SM00388">
    <property type="entry name" value="HisKA"/>
    <property type="match status" value="1"/>
</dbReference>
<dbReference type="Gene3D" id="3.30.450.20">
    <property type="entry name" value="PAS domain"/>
    <property type="match status" value="1"/>
</dbReference>
<keyword evidence="12 15" id="KW-1133">Transmembrane helix</keyword>
<reference evidence="19 20" key="1">
    <citation type="submission" date="2019-12" db="EMBL/GenBank/DDBJ databases">
        <title>Mucilaginibacter sp. HMF7410 genome sequencing and assembly.</title>
        <authorList>
            <person name="Kang H."/>
            <person name="Cha I."/>
            <person name="Kim H."/>
            <person name="Joh K."/>
        </authorList>
    </citation>
    <scope>NUCLEOTIDE SEQUENCE [LARGE SCALE GENOMIC DNA]</scope>
    <source>
        <strain evidence="19 20">HMF7410</strain>
    </source>
</reference>
<keyword evidence="20" id="KW-1185">Reference proteome</keyword>
<dbReference type="InterPro" id="IPR035965">
    <property type="entry name" value="PAS-like_dom_sf"/>
</dbReference>
<keyword evidence="14 15" id="KW-0472">Membrane</keyword>
<evidence type="ECO:0000256" key="1">
    <source>
        <dbReference type="ARBA" id="ARBA00000085"/>
    </source>
</evidence>
<evidence type="ECO:0000256" key="2">
    <source>
        <dbReference type="ARBA" id="ARBA00004141"/>
    </source>
</evidence>
<comment type="catalytic activity">
    <reaction evidence="1">
        <text>ATP + protein L-histidine = ADP + protein N-phospho-L-histidine.</text>
        <dbReference type="EC" id="2.7.13.3"/>
    </reaction>
</comment>
<dbReference type="InterPro" id="IPR036890">
    <property type="entry name" value="HATPase_C_sf"/>
</dbReference>
<dbReference type="PROSITE" id="PS50109">
    <property type="entry name" value="HIS_KIN"/>
    <property type="match status" value="1"/>
</dbReference>
<proteinExistence type="predicted"/>
<dbReference type="PROSITE" id="PS50885">
    <property type="entry name" value="HAMP"/>
    <property type="match status" value="1"/>
</dbReference>
<evidence type="ECO:0000256" key="11">
    <source>
        <dbReference type="ARBA" id="ARBA00022840"/>
    </source>
</evidence>
<keyword evidence="5" id="KW-1003">Cell membrane</keyword>
<dbReference type="GO" id="GO:0030295">
    <property type="term" value="F:protein kinase activator activity"/>
    <property type="evidence" value="ECO:0007669"/>
    <property type="project" value="TreeGrafter"/>
</dbReference>
<dbReference type="GO" id="GO:0006355">
    <property type="term" value="P:regulation of DNA-templated transcription"/>
    <property type="evidence" value="ECO:0007669"/>
    <property type="project" value="InterPro"/>
</dbReference>
<feature type="transmembrane region" description="Helical" evidence="15">
    <location>
        <begin position="148"/>
        <end position="170"/>
    </location>
</feature>
<dbReference type="CDD" id="cd00082">
    <property type="entry name" value="HisKA"/>
    <property type="match status" value="1"/>
</dbReference>
<accession>A0A7K1SX23</accession>
<keyword evidence="11" id="KW-0067">ATP-binding</keyword>
<dbReference type="GO" id="GO:0000155">
    <property type="term" value="F:phosphorelay sensor kinase activity"/>
    <property type="evidence" value="ECO:0007669"/>
    <property type="project" value="InterPro"/>
</dbReference>
<evidence type="ECO:0000256" key="4">
    <source>
        <dbReference type="ARBA" id="ARBA00012438"/>
    </source>
</evidence>
<dbReference type="SUPFAM" id="SSF55785">
    <property type="entry name" value="PYP-like sensor domain (PAS domain)"/>
    <property type="match status" value="1"/>
</dbReference>
<dbReference type="PANTHER" id="PTHR42878">
    <property type="entry name" value="TWO-COMPONENT HISTIDINE KINASE"/>
    <property type="match status" value="1"/>
</dbReference>
<dbReference type="PROSITE" id="PS50112">
    <property type="entry name" value="PAS"/>
    <property type="match status" value="1"/>
</dbReference>
<comment type="caution">
    <text evidence="19">The sequence shown here is derived from an EMBL/GenBank/DDBJ whole genome shotgun (WGS) entry which is preliminary data.</text>
</comment>
<dbReference type="SUPFAM" id="SSF158472">
    <property type="entry name" value="HAMP domain-like"/>
    <property type="match status" value="1"/>
</dbReference>
<sequence>MKIKTKLRLGFTFLFVIFLFLGGIAVWFIRELSQASSQILKDNYKTLQYMQVMIKDLGDEAKPLSANTQKIFEQTLQQQEHNITEPGEGVATKQLRKEFDRMQAGEESGQIILGHKRSIRSAIFAIMELNNKAIIKKNDIARKTAHDATLFVALMATFSFLIVFSFIINFPGYVANPIRELSAGIQEISNKNYQRRIHIDSNDEFGDLAEAYNRMAAKLEEYENSNLAKIQFEKLRIETIVQNLNDAVIGFDESGRVLFANPTALRLMNLTENEVTGKYAPDIALQNDLFKQLLQENKQTTAIKIFDDGKESYFSREMYRITVPANNSNTEEKAVVKTVKDIGSVILLKNITRFHELDEAKTNFMATISHELKTPIAAIKMSLKLLADKRVGDLNEEQDYLMRNMQEDSDRLLKITSELLELTQVETGKIQLKFQQTSPQAIIDYAFNTVRFLALQKNIRIDMQVDDGLPKVNADVEKTAWVLVNFLSNAIRYSAEHSSIELKATVKQKMVEISVRDFGKGIEDKYLERIFDRYFQVPTDLKEKGGTGLGLAISKDFIEAQNGKIWVESAIGEGSKFYCALPFIHDI</sequence>
<dbReference type="PRINTS" id="PR00344">
    <property type="entry name" value="BCTRLSENSOR"/>
</dbReference>
<dbReference type="GO" id="GO:0005886">
    <property type="term" value="C:plasma membrane"/>
    <property type="evidence" value="ECO:0007669"/>
    <property type="project" value="UniProtKB-SubCell"/>
</dbReference>
<dbReference type="GO" id="GO:0005524">
    <property type="term" value="F:ATP binding"/>
    <property type="evidence" value="ECO:0007669"/>
    <property type="project" value="UniProtKB-KW"/>
</dbReference>
<dbReference type="Pfam" id="PF00512">
    <property type="entry name" value="HisKA"/>
    <property type="match status" value="1"/>
</dbReference>
<keyword evidence="8 15" id="KW-0812">Transmembrane</keyword>
<feature type="domain" description="HAMP" evidence="18">
    <location>
        <begin position="172"/>
        <end position="224"/>
    </location>
</feature>
<evidence type="ECO:0000256" key="5">
    <source>
        <dbReference type="ARBA" id="ARBA00022475"/>
    </source>
</evidence>
<dbReference type="PANTHER" id="PTHR42878:SF7">
    <property type="entry name" value="SENSOR HISTIDINE KINASE GLRK"/>
    <property type="match status" value="1"/>
</dbReference>
<dbReference type="SMART" id="SM00304">
    <property type="entry name" value="HAMP"/>
    <property type="match status" value="1"/>
</dbReference>
<dbReference type="EC" id="2.7.13.3" evidence="4"/>
<feature type="domain" description="Histidine kinase" evidence="16">
    <location>
        <begin position="367"/>
        <end position="585"/>
    </location>
</feature>
<dbReference type="Proteomes" id="UP000462014">
    <property type="component" value="Unassembled WGS sequence"/>
</dbReference>
<dbReference type="InterPro" id="IPR003594">
    <property type="entry name" value="HATPase_dom"/>
</dbReference>
<dbReference type="NCBIfam" id="TIGR00229">
    <property type="entry name" value="sensory_box"/>
    <property type="match status" value="1"/>
</dbReference>
<gene>
    <name evidence="19" type="ORF">GO621_10085</name>
</gene>
<dbReference type="InterPro" id="IPR050351">
    <property type="entry name" value="BphY/WalK/GraS-like"/>
</dbReference>
<dbReference type="CDD" id="cd06225">
    <property type="entry name" value="HAMP"/>
    <property type="match status" value="1"/>
</dbReference>
<dbReference type="Pfam" id="PF00672">
    <property type="entry name" value="HAMP"/>
    <property type="match status" value="1"/>
</dbReference>
<evidence type="ECO:0000256" key="10">
    <source>
        <dbReference type="ARBA" id="ARBA00022777"/>
    </source>
</evidence>
<dbReference type="InterPro" id="IPR005467">
    <property type="entry name" value="His_kinase_dom"/>
</dbReference>
<dbReference type="EMBL" id="WPIK01000008">
    <property type="protein sequence ID" value="MVN21885.1"/>
    <property type="molecule type" value="Genomic_DNA"/>
</dbReference>
<evidence type="ECO:0000256" key="9">
    <source>
        <dbReference type="ARBA" id="ARBA00022741"/>
    </source>
</evidence>
<keyword evidence="13" id="KW-0902">Two-component regulatory system</keyword>
<dbReference type="InterPro" id="IPR000014">
    <property type="entry name" value="PAS"/>
</dbReference>
<dbReference type="InterPro" id="IPR036097">
    <property type="entry name" value="HisK_dim/P_sf"/>
</dbReference>
<keyword evidence="7" id="KW-0808">Transferase</keyword>
<dbReference type="GO" id="GO:0000156">
    <property type="term" value="F:phosphorelay response regulator activity"/>
    <property type="evidence" value="ECO:0007669"/>
    <property type="project" value="TreeGrafter"/>
</dbReference>
<comment type="subcellular location">
    <subcellularLocation>
        <location evidence="3">Cell membrane</location>
    </subcellularLocation>
    <subcellularLocation>
        <location evidence="2">Membrane</location>
        <topology evidence="2">Multi-pass membrane protein</topology>
    </subcellularLocation>
</comment>
<keyword evidence="6" id="KW-0597">Phosphoprotein</keyword>
<organism evidence="19 20">
    <name type="scientific">Mucilaginibacter arboris</name>
    <dbReference type="NCBI Taxonomy" id="2682090"/>
    <lineage>
        <taxon>Bacteria</taxon>
        <taxon>Pseudomonadati</taxon>
        <taxon>Bacteroidota</taxon>
        <taxon>Sphingobacteriia</taxon>
        <taxon>Sphingobacteriales</taxon>
        <taxon>Sphingobacteriaceae</taxon>
        <taxon>Mucilaginibacter</taxon>
    </lineage>
</organism>
<dbReference type="SMART" id="SM00091">
    <property type="entry name" value="PAS"/>
    <property type="match status" value="1"/>
</dbReference>
<evidence type="ECO:0000256" key="7">
    <source>
        <dbReference type="ARBA" id="ARBA00022679"/>
    </source>
</evidence>
<evidence type="ECO:0000313" key="19">
    <source>
        <dbReference type="EMBL" id="MVN21885.1"/>
    </source>
</evidence>
<evidence type="ECO:0000259" key="16">
    <source>
        <dbReference type="PROSITE" id="PS50109"/>
    </source>
</evidence>
<evidence type="ECO:0000259" key="17">
    <source>
        <dbReference type="PROSITE" id="PS50112"/>
    </source>
</evidence>
<keyword evidence="10" id="KW-0418">Kinase</keyword>
<evidence type="ECO:0000256" key="12">
    <source>
        <dbReference type="ARBA" id="ARBA00022989"/>
    </source>
</evidence>
<feature type="domain" description="PAS" evidence="17">
    <location>
        <begin position="233"/>
        <end position="278"/>
    </location>
</feature>